<protein>
    <submittedName>
        <fullName evidence="2">Uncharacterized protein</fullName>
    </submittedName>
</protein>
<reference evidence="2" key="1">
    <citation type="journal article" date="2021" name="IMA Fungus">
        <title>Genomic characterization of three marine fungi, including Emericellopsis atlantica sp. nov. with signatures of a generalist lifestyle and marine biomass degradation.</title>
        <authorList>
            <person name="Hagestad O.C."/>
            <person name="Hou L."/>
            <person name="Andersen J.H."/>
            <person name="Hansen E.H."/>
            <person name="Altermark B."/>
            <person name="Li C."/>
            <person name="Kuhnert E."/>
            <person name="Cox R.J."/>
            <person name="Crous P.W."/>
            <person name="Spatafora J.W."/>
            <person name="Lail K."/>
            <person name="Amirebrahimi M."/>
            <person name="Lipzen A."/>
            <person name="Pangilinan J."/>
            <person name="Andreopoulos W."/>
            <person name="Hayes R.D."/>
            <person name="Ng V."/>
            <person name="Grigoriev I.V."/>
            <person name="Jackson S.A."/>
            <person name="Sutton T.D.S."/>
            <person name="Dobson A.D.W."/>
            <person name="Rama T."/>
        </authorList>
    </citation>
    <scope>NUCLEOTIDE SEQUENCE</scope>
    <source>
        <strain evidence="2">TRa3180A</strain>
    </source>
</reference>
<comment type="caution">
    <text evidence="2">The sequence shown here is derived from an EMBL/GenBank/DDBJ whole genome shotgun (WGS) entry which is preliminary data.</text>
</comment>
<feature type="region of interest" description="Disordered" evidence="1">
    <location>
        <begin position="19"/>
        <end position="46"/>
    </location>
</feature>
<organism evidence="2 3">
    <name type="scientific">Calycina marina</name>
    <dbReference type="NCBI Taxonomy" id="1763456"/>
    <lineage>
        <taxon>Eukaryota</taxon>
        <taxon>Fungi</taxon>
        <taxon>Dikarya</taxon>
        <taxon>Ascomycota</taxon>
        <taxon>Pezizomycotina</taxon>
        <taxon>Leotiomycetes</taxon>
        <taxon>Helotiales</taxon>
        <taxon>Pezizellaceae</taxon>
        <taxon>Calycina</taxon>
    </lineage>
</organism>
<gene>
    <name evidence="2" type="ORF">BJ878DRAFT_504498</name>
</gene>
<sequence length="152" mass="16112">MLCSGVSIAITTLRQVSPTNSSVPQTIGEPGVQFVPGSSKAKGPQNDSVGLLRSMFRDITDLVSRSGVVAVNIVSNCCAPAPTALSIQSSPALVVHTSVEVHTLGVIESLQPKINNESALHAIPNGSLQRNSVSRRKSSSPKTPWYHRFLLQ</sequence>
<keyword evidence="3" id="KW-1185">Reference proteome</keyword>
<dbReference type="EMBL" id="MU253883">
    <property type="protein sequence ID" value="KAG9244793.1"/>
    <property type="molecule type" value="Genomic_DNA"/>
</dbReference>
<evidence type="ECO:0000313" key="3">
    <source>
        <dbReference type="Proteomes" id="UP000887226"/>
    </source>
</evidence>
<dbReference type="Proteomes" id="UP000887226">
    <property type="component" value="Unassembled WGS sequence"/>
</dbReference>
<dbReference type="AlphaFoldDB" id="A0A9P7Z388"/>
<proteinExistence type="predicted"/>
<evidence type="ECO:0000313" key="2">
    <source>
        <dbReference type="EMBL" id="KAG9244793.1"/>
    </source>
</evidence>
<name>A0A9P7Z388_9HELO</name>
<evidence type="ECO:0000256" key="1">
    <source>
        <dbReference type="SAM" id="MobiDB-lite"/>
    </source>
</evidence>
<accession>A0A9P7Z388</accession>